<comment type="caution">
    <text evidence="6">The sequence shown here is derived from an EMBL/GenBank/DDBJ whole genome shotgun (WGS) entry which is preliminary data.</text>
</comment>
<name>A0A916ZLL1_9HYPH</name>
<feature type="chain" id="PRO_5037723979" evidence="4">
    <location>
        <begin position="21"/>
        <end position="308"/>
    </location>
</feature>
<dbReference type="Pfam" id="PF13407">
    <property type="entry name" value="Peripla_BP_4"/>
    <property type="match status" value="1"/>
</dbReference>
<dbReference type="CDD" id="cd06301">
    <property type="entry name" value="PBP1_rhizopine_binding-like"/>
    <property type="match status" value="1"/>
</dbReference>
<feature type="signal peptide" evidence="4">
    <location>
        <begin position="1"/>
        <end position="20"/>
    </location>
</feature>
<feature type="domain" description="Periplasmic binding protein" evidence="5">
    <location>
        <begin position="24"/>
        <end position="284"/>
    </location>
</feature>
<evidence type="ECO:0000313" key="7">
    <source>
        <dbReference type="Proteomes" id="UP000644699"/>
    </source>
</evidence>
<dbReference type="AlphaFoldDB" id="A0A916ZLL1"/>
<evidence type="ECO:0000313" key="6">
    <source>
        <dbReference type="EMBL" id="GGE02792.1"/>
    </source>
</evidence>
<protein>
    <submittedName>
        <fullName evidence="6">Rhizopine-binding protein</fullName>
    </submittedName>
</protein>
<comment type="subcellular location">
    <subcellularLocation>
        <location evidence="1">Cell envelope</location>
    </subcellularLocation>
</comment>
<dbReference type="RefSeq" id="WP_188908399.1">
    <property type="nucleotide sequence ID" value="NZ_BMIQ01000003.1"/>
</dbReference>
<gene>
    <name evidence="6" type="ORF">GCM10011390_22060</name>
</gene>
<dbReference type="Gene3D" id="3.40.50.2300">
    <property type="match status" value="2"/>
</dbReference>
<dbReference type="PANTHER" id="PTHR46847:SF1">
    <property type="entry name" value="D-ALLOSE-BINDING PERIPLASMIC PROTEIN-RELATED"/>
    <property type="match status" value="1"/>
</dbReference>
<dbReference type="GO" id="GO:0030246">
    <property type="term" value="F:carbohydrate binding"/>
    <property type="evidence" value="ECO:0007669"/>
    <property type="project" value="UniProtKB-ARBA"/>
</dbReference>
<dbReference type="InterPro" id="IPR028082">
    <property type="entry name" value="Peripla_BP_I"/>
</dbReference>
<dbReference type="EMBL" id="BMIQ01000003">
    <property type="protein sequence ID" value="GGE02792.1"/>
    <property type="molecule type" value="Genomic_DNA"/>
</dbReference>
<proteinExistence type="inferred from homology"/>
<dbReference type="InterPro" id="IPR025997">
    <property type="entry name" value="SBP_2_dom"/>
</dbReference>
<evidence type="ECO:0000256" key="3">
    <source>
        <dbReference type="ARBA" id="ARBA00022729"/>
    </source>
</evidence>
<evidence type="ECO:0000259" key="5">
    <source>
        <dbReference type="Pfam" id="PF13407"/>
    </source>
</evidence>
<evidence type="ECO:0000256" key="2">
    <source>
        <dbReference type="ARBA" id="ARBA00007639"/>
    </source>
</evidence>
<reference evidence="6" key="2">
    <citation type="submission" date="2020-09" db="EMBL/GenBank/DDBJ databases">
        <authorList>
            <person name="Sun Q."/>
            <person name="Zhou Y."/>
        </authorList>
    </citation>
    <scope>NUCLEOTIDE SEQUENCE</scope>
    <source>
        <strain evidence="6">CGMCC 1.15367</strain>
    </source>
</reference>
<sequence length="308" mass="32324">MKSYLVAAALALSCSASAQGAERIGVVMGMLQTNFQSLIVNGMKDHAGKIGVDLQIEDAANDVNRQVDAVRNFATGGVSAIIVDPIDSDSTATMSKIAADAGIPLVYVNIQPSDLASLTGKQAFVGSDEKESGTLQTKEVCRRLGGKGDVVVMVGDLTSQTARQRTADIHDVLKTPECQGMKVVQEQVGNWGRVEGSDLVSNWLTSGVSFDAVIANNDEMALGASNALKAANASKDILVAGIDATPDALTAMKAGDLHVTVFQDAKGQGVGAIDTALKAARGEKFENVVWIPFELVTPENMPEYEARN</sequence>
<dbReference type="PANTHER" id="PTHR46847">
    <property type="entry name" value="D-ALLOSE-BINDING PERIPLASMIC PROTEIN-RELATED"/>
    <property type="match status" value="1"/>
</dbReference>
<comment type="similarity">
    <text evidence="2">Belongs to the bacterial solute-binding protein 2 family.</text>
</comment>
<accession>A0A916ZLL1</accession>
<keyword evidence="3 4" id="KW-0732">Signal</keyword>
<organism evidence="6 7">
    <name type="scientific">Aureimonas endophytica</name>
    <dbReference type="NCBI Taxonomy" id="2027858"/>
    <lineage>
        <taxon>Bacteria</taxon>
        <taxon>Pseudomonadati</taxon>
        <taxon>Pseudomonadota</taxon>
        <taxon>Alphaproteobacteria</taxon>
        <taxon>Hyphomicrobiales</taxon>
        <taxon>Aurantimonadaceae</taxon>
        <taxon>Aureimonas</taxon>
    </lineage>
</organism>
<dbReference type="SUPFAM" id="SSF53822">
    <property type="entry name" value="Periplasmic binding protein-like I"/>
    <property type="match status" value="1"/>
</dbReference>
<reference evidence="6" key="1">
    <citation type="journal article" date="2014" name="Int. J. Syst. Evol. Microbiol.">
        <title>Complete genome sequence of Corynebacterium casei LMG S-19264T (=DSM 44701T), isolated from a smear-ripened cheese.</title>
        <authorList>
            <consortium name="US DOE Joint Genome Institute (JGI-PGF)"/>
            <person name="Walter F."/>
            <person name="Albersmeier A."/>
            <person name="Kalinowski J."/>
            <person name="Ruckert C."/>
        </authorList>
    </citation>
    <scope>NUCLEOTIDE SEQUENCE</scope>
    <source>
        <strain evidence="6">CGMCC 1.15367</strain>
    </source>
</reference>
<evidence type="ECO:0000256" key="4">
    <source>
        <dbReference type="SAM" id="SignalP"/>
    </source>
</evidence>
<evidence type="ECO:0000256" key="1">
    <source>
        <dbReference type="ARBA" id="ARBA00004196"/>
    </source>
</evidence>
<dbReference type="Proteomes" id="UP000644699">
    <property type="component" value="Unassembled WGS sequence"/>
</dbReference>
<keyword evidence="7" id="KW-1185">Reference proteome</keyword>
<dbReference type="GO" id="GO:0030313">
    <property type="term" value="C:cell envelope"/>
    <property type="evidence" value="ECO:0007669"/>
    <property type="project" value="UniProtKB-SubCell"/>
</dbReference>